<keyword evidence="1" id="KW-1133">Transmembrane helix</keyword>
<gene>
    <name evidence="2" type="ORF">EI16_10580</name>
</gene>
<dbReference type="STRING" id="28885.EI16_10580"/>
<comment type="caution">
    <text evidence="2">The sequence shown here is derived from an EMBL/GenBank/DDBJ whole genome shotgun (WGS) entry which is preliminary data.</text>
</comment>
<organism evidence="2 3">
    <name type="scientific">Hydrogenovibrio marinus</name>
    <dbReference type="NCBI Taxonomy" id="28885"/>
    <lineage>
        <taxon>Bacteria</taxon>
        <taxon>Pseudomonadati</taxon>
        <taxon>Pseudomonadota</taxon>
        <taxon>Gammaproteobacteria</taxon>
        <taxon>Thiotrichales</taxon>
        <taxon>Piscirickettsiaceae</taxon>
        <taxon>Hydrogenovibrio</taxon>
    </lineage>
</organism>
<keyword evidence="1" id="KW-0472">Membrane</keyword>
<keyword evidence="3" id="KW-1185">Reference proteome</keyword>
<evidence type="ECO:0000313" key="2">
    <source>
        <dbReference type="EMBL" id="KDN96687.1"/>
    </source>
</evidence>
<sequence>MLETVYVLPMMILAILLILETINFASDSLVWNENMNNLYHKIMADANQGTQSIFASSTGMLVCTNGKVQPSGTATSIMKQQLYDWLKAKYSLVGSTIPIGVSDITVNNTEVTSQTGESFYVVEAGYPLQTLVLPELKDYFKNLSVSGTSIYEINFNCRTH</sequence>
<evidence type="ECO:0008006" key="4">
    <source>
        <dbReference type="Google" id="ProtNLM"/>
    </source>
</evidence>
<accession>A0A066ZTA8</accession>
<name>A0A066ZTA8_HYDMR</name>
<dbReference type="AlphaFoldDB" id="A0A066ZTA8"/>
<dbReference type="RefSeq" id="WP_029907617.1">
    <property type="nucleotide sequence ID" value="NZ_AP020335.1"/>
</dbReference>
<reference evidence="2 3" key="1">
    <citation type="submission" date="2014-04" db="EMBL/GenBank/DDBJ databases">
        <title>Draft genome sequence of Hydrogenovibrio marinus MH-110, a model organism for aerobic H2 metabolism.</title>
        <authorList>
            <person name="Cha H.J."/>
            <person name="Jo B.H."/>
            <person name="Hwang B.H."/>
        </authorList>
    </citation>
    <scope>NUCLEOTIDE SEQUENCE [LARGE SCALE GENOMIC DNA]</scope>
    <source>
        <strain evidence="2 3">MH-110</strain>
    </source>
</reference>
<feature type="transmembrane region" description="Helical" evidence="1">
    <location>
        <begin position="6"/>
        <end position="25"/>
    </location>
</feature>
<evidence type="ECO:0000313" key="3">
    <source>
        <dbReference type="Proteomes" id="UP000027341"/>
    </source>
</evidence>
<dbReference type="EMBL" id="JMIU01000001">
    <property type="protein sequence ID" value="KDN96687.1"/>
    <property type="molecule type" value="Genomic_DNA"/>
</dbReference>
<evidence type="ECO:0000256" key="1">
    <source>
        <dbReference type="SAM" id="Phobius"/>
    </source>
</evidence>
<protein>
    <recommendedName>
        <fullName evidence="4">Pilus assembly protein</fullName>
    </recommendedName>
</protein>
<dbReference type="Proteomes" id="UP000027341">
    <property type="component" value="Unassembled WGS sequence"/>
</dbReference>
<keyword evidence="1" id="KW-0812">Transmembrane</keyword>
<proteinExistence type="predicted"/>